<dbReference type="PROSITE" id="PS50850">
    <property type="entry name" value="MFS"/>
    <property type="match status" value="1"/>
</dbReference>
<dbReference type="Proteomes" id="UP000283655">
    <property type="component" value="Unassembled WGS sequence"/>
</dbReference>
<feature type="transmembrane region" description="Helical" evidence="7">
    <location>
        <begin position="89"/>
        <end position="106"/>
    </location>
</feature>
<evidence type="ECO:0000256" key="1">
    <source>
        <dbReference type="ARBA" id="ARBA00004651"/>
    </source>
</evidence>
<keyword evidence="6 7" id="KW-0472">Membrane</keyword>
<dbReference type="InterPro" id="IPR036259">
    <property type="entry name" value="MFS_trans_sf"/>
</dbReference>
<dbReference type="Gene3D" id="1.20.1250.20">
    <property type="entry name" value="MFS general substrate transporter like domains"/>
    <property type="match status" value="1"/>
</dbReference>
<accession>A0A419AV75</accession>
<keyword evidence="4 7" id="KW-0812">Transmembrane</keyword>
<evidence type="ECO:0000256" key="3">
    <source>
        <dbReference type="ARBA" id="ARBA00022475"/>
    </source>
</evidence>
<organism evidence="9 10">
    <name type="scientific">Pectobacterium carotovorum</name>
    <name type="common">Erwinia carotovora</name>
    <dbReference type="NCBI Taxonomy" id="554"/>
    <lineage>
        <taxon>Bacteria</taxon>
        <taxon>Pseudomonadati</taxon>
        <taxon>Pseudomonadota</taxon>
        <taxon>Gammaproteobacteria</taxon>
        <taxon>Enterobacterales</taxon>
        <taxon>Pectobacteriaceae</taxon>
        <taxon>Pectobacterium</taxon>
    </lineage>
</organism>
<reference evidence="9 10" key="1">
    <citation type="submission" date="2018-09" db="EMBL/GenBank/DDBJ databases">
        <title>Phylogenetic diversity of Pectobacterium and Dickeya strains causing blackleg disease of potato in Morocco.</title>
        <authorList>
            <person name="Oulghazi S."/>
            <person name="Moumni M."/>
            <person name="Faure D."/>
        </authorList>
    </citation>
    <scope>NUCLEOTIDE SEQUENCE [LARGE SCALE GENOMIC DNA]</scope>
    <source>
        <strain evidence="9 10">S1.15.11.2D</strain>
    </source>
</reference>
<evidence type="ECO:0000256" key="6">
    <source>
        <dbReference type="ARBA" id="ARBA00023136"/>
    </source>
</evidence>
<dbReference type="InterPro" id="IPR011701">
    <property type="entry name" value="MFS"/>
</dbReference>
<dbReference type="RefSeq" id="WP_119873962.1">
    <property type="nucleotide sequence ID" value="NZ_QZDH01000030.1"/>
</dbReference>
<evidence type="ECO:0000256" key="5">
    <source>
        <dbReference type="ARBA" id="ARBA00022989"/>
    </source>
</evidence>
<sequence>MKEDSLSCELSMRKTLATFPAHVSCLLFFTLLTRVSYFMAWPFLSIVLTRTWHLSPLQIGSMMSGCALVAVILGIYGGVLSDRLGRKKLLVLGCLLAIAGYTSIALANNIVLFAVGLLLTGISFSWIDAPSRALMSDLLVDRQRRELALQIRYFAINLAAVSGPLIGITFGLNSQKSTFLITALSYLPFLIFVLFAIPHTKGDNANREQGESIWRVIRLIGRDRIYLIALLCSILCYLVYAQIESTLPQYLLALDSARAVGLVTTILVTNAVTVLLVQLWLVKLMGAMSLIQRIVTGTVIFALSQLLFWVNDSTSALWWGFVAVIFSVAEAILLPNLSVLLDRLAPEKHRGAYLGASTLVILGLSLGPFVGGALLEWYGKAVFCVMAFGCLTITALLLINRSATNARLE</sequence>
<dbReference type="InterPro" id="IPR050171">
    <property type="entry name" value="MFS_Transporters"/>
</dbReference>
<dbReference type="PANTHER" id="PTHR23517">
    <property type="entry name" value="RESISTANCE PROTEIN MDTM, PUTATIVE-RELATED-RELATED"/>
    <property type="match status" value="1"/>
</dbReference>
<keyword evidence="5 7" id="KW-1133">Transmembrane helix</keyword>
<dbReference type="PANTHER" id="PTHR23517:SF2">
    <property type="entry name" value="MULTIDRUG RESISTANCE PROTEIN MDTH"/>
    <property type="match status" value="1"/>
</dbReference>
<dbReference type="GO" id="GO:0005886">
    <property type="term" value="C:plasma membrane"/>
    <property type="evidence" value="ECO:0007669"/>
    <property type="project" value="UniProtKB-SubCell"/>
</dbReference>
<dbReference type="InterPro" id="IPR020846">
    <property type="entry name" value="MFS_dom"/>
</dbReference>
<dbReference type="GO" id="GO:0022857">
    <property type="term" value="F:transmembrane transporter activity"/>
    <property type="evidence" value="ECO:0007669"/>
    <property type="project" value="InterPro"/>
</dbReference>
<feature type="domain" description="Major facilitator superfamily (MFS) profile" evidence="8">
    <location>
        <begin position="22"/>
        <end position="407"/>
    </location>
</feature>
<dbReference type="SUPFAM" id="SSF103473">
    <property type="entry name" value="MFS general substrate transporter"/>
    <property type="match status" value="1"/>
</dbReference>
<dbReference type="AlphaFoldDB" id="A0A419AV75"/>
<comment type="subcellular location">
    <subcellularLocation>
        <location evidence="1">Cell membrane</location>
        <topology evidence="1">Multi-pass membrane protein</topology>
    </subcellularLocation>
</comment>
<dbReference type="Pfam" id="PF07690">
    <property type="entry name" value="MFS_1"/>
    <property type="match status" value="1"/>
</dbReference>
<feature type="transmembrane region" description="Helical" evidence="7">
    <location>
        <begin position="225"/>
        <end position="243"/>
    </location>
</feature>
<feature type="transmembrane region" description="Helical" evidence="7">
    <location>
        <begin position="21"/>
        <end position="44"/>
    </location>
</feature>
<gene>
    <name evidence="9" type="ORF">D5071_12745</name>
</gene>
<evidence type="ECO:0000256" key="4">
    <source>
        <dbReference type="ARBA" id="ARBA00022692"/>
    </source>
</evidence>
<evidence type="ECO:0000256" key="2">
    <source>
        <dbReference type="ARBA" id="ARBA00022448"/>
    </source>
</evidence>
<protein>
    <submittedName>
        <fullName evidence="9">MFS transporter</fullName>
    </submittedName>
</protein>
<feature type="transmembrane region" description="Helical" evidence="7">
    <location>
        <begin position="352"/>
        <end position="371"/>
    </location>
</feature>
<evidence type="ECO:0000256" key="7">
    <source>
        <dbReference type="SAM" id="Phobius"/>
    </source>
</evidence>
<dbReference type="PROSITE" id="PS00216">
    <property type="entry name" value="SUGAR_TRANSPORT_1"/>
    <property type="match status" value="1"/>
</dbReference>
<feature type="transmembrane region" description="Helical" evidence="7">
    <location>
        <begin position="56"/>
        <end position="77"/>
    </location>
</feature>
<evidence type="ECO:0000313" key="9">
    <source>
        <dbReference type="EMBL" id="RJL50676.1"/>
    </source>
</evidence>
<evidence type="ECO:0000259" key="8">
    <source>
        <dbReference type="PROSITE" id="PS50850"/>
    </source>
</evidence>
<comment type="caution">
    <text evidence="9">The sequence shown here is derived from an EMBL/GenBank/DDBJ whole genome shotgun (WGS) entry which is preliminary data.</text>
</comment>
<feature type="transmembrane region" description="Helical" evidence="7">
    <location>
        <begin position="377"/>
        <end position="399"/>
    </location>
</feature>
<dbReference type="CDD" id="cd17329">
    <property type="entry name" value="MFS_MdtH_MDR_like"/>
    <property type="match status" value="1"/>
</dbReference>
<dbReference type="EMBL" id="QZDH01000030">
    <property type="protein sequence ID" value="RJL50676.1"/>
    <property type="molecule type" value="Genomic_DNA"/>
</dbReference>
<proteinExistence type="predicted"/>
<feature type="transmembrane region" description="Helical" evidence="7">
    <location>
        <begin position="294"/>
        <end position="310"/>
    </location>
</feature>
<evidence type="ECO:0000313" key="10">
    <source>
        <dbReference type="Proteomes" id="UP000283655"/>
    </source>
</evidence>
<dbReference type="InterPro" id="IPR005829">
    <property type="entry name" value="Sugar_transporter_CS"/>
</dbReference>
<feature type="transmembrane region" description="Helical" evidence="7">
    <location>
        <begin position="263"/>
        <end position="282"/>
    </location>
</feature>
<name>A0A419AV75_PECCA</name>
<feature type="transmembrane region" description="Helical" evidence="7">
    <location>
        <begin position="112"/>
        <end position="130"/>
    </location>
</feature>
<feature type="transmembrane region" description="Helical" evidence="7">
    <location>
        <begin position="151"/>
        <end position="172"/>
    </location>
</feature>
<feature type="transmembrane region" description="Helical" evidence="7">
    <location>
        <begin position="316"/>
        <end position="340"/>
    </location>
</feature>
<keyword evidence="2" id="KW-0813">Transport</keyword>
<keyword evidence="3" id="KW-1003">Cell membrane</keyword>
<feature type="transmembrane region" description="Helical" evidence="7">
    <location>
        <begin position="178"/>
        <end position="197"/>
    </location>
</feature>